<dbReference type="AlphaFoldDB" id="A0A6G9QLJ9"/>
<sequence length="129" mass="14508">MKNRQLTYYTQTTKRAIGLSALFLASSLCFSGYVSAANTSTNTSQPQAMEKITITYRNAFDYALYVQTTEMLVSFNRELEQKNVIEARNQTHDMAADFGVLVSQHHDLLEQTYDNNKSVQSLGVLVAPE</sequence>
<dbReference type="Proteomes" id="UP000502608">
    <property type="component" value="Chromosome"/>
</dbReference>
<dbReference type="EMBL" id="CP050313">
    <property type="protein sequence ID" value="QIR15464.1"/>
    <property type="molecule type" value="Genomic_DNA"/>
</dbReference>
<reference evidence="2 3" key="1">
    <citation type="submission" date="2020-03" db="EMBL/GenBank/DDBJ databases">
        <title>Complete genome sequence of Shewanella sp.</title>
        <authorList>
            <person name="Kim Y.-S."/>
            <person name="Kim S.-J."/>
            <person name="Jung H.-K."/>
            <person name="Kim K.-H."/>
        </authorList>
    </citation>
    <scope>NUCLEOTIDE SEQUENCE [LARGE SCALE GENOMIC DNA]</scope>
    <source>
        <strain evidence="2 3">PN3F2</strain>
    </source>
</reference>
<proteinExistence type="predicted"/>
<dbReference type="KEGG" id="saes:HBH39_13965"/>
<evidence type="ECO:0000313" key="2">
    <source>
        <dbReference type="EMBL" id="QIR15464.1"/>
    </source>
</evidence>
<protein>
    <submittedName>
        <fullName evidence="2">Uncharacterized protein</fullName>
    </submittedName>
</protein>
<name>A0A6G9QLJ9_9GAMM</name>
<dbReference type="RefSeq" id="WP_167679260.1">
    <property type="nucleotide sequence ID" value="NZ_CP050313.1"/>
</dbReference>
<evidence type="ECO:0000313" key="3">
    <source>
        <dbReference type="Proteomes" id="UP000502608"/>
    </source>
</evidence>
<gene>
    <name evidence="2" type="ORF">HBH39_13965</name>
</gene>
<keyword evidence="3" id="KW-1185">Reference proteome</keyword>
<feature type="chain" id="PRO_5026008149" evidence="1">
    <location>
        <begin position="37"/>
        <end position="129"/>
    </location>
</feature>
<keyword evidence="1" id="KW-0732">Signal</keyword>
<evidence type="ECO:0000256" key="1">
    <source>
        <dbReference type="SAM" id="SignalP"/>
    </source>
</evidence>
<accession>A0A6G9QLJ9</accession>
<feature type="signal peptide" evidence="1">
    <location>
        <begin position="1"/>
        <end position="36"/>
    </location>
</feature>
<organism evidence="2 3">
    <name type="scientific">Shewanella aestuarii</name>
    <dbReference type="NCBI Taxonomy" id="1028752"/>
    <lineage>
        <taxon>Bacteria</taxon>
        <taxon>Pseudomonadati</taxon>
        <taxon>Pseudomonadota</taxon>
        <taxon>Gammaproteobacteria</taxon>
        <taxon>Alteromonadales</taxon>
        <taxon>Shewanellaceae</taxon>
        <taxon>Shewanella</taxon>
    </lineage>
</organism>